<name>A0AA88XIH9_PINIB</name>
<evidence type="ECO:0000256" key="3">
    <source>
        <dbReference type="ARBA" id="ARBA00022553"/>
    </source>
</evidence>
<evidence type="ECO:0000313" key="12">
    <source>
        <dbReference type="EMBL" id="KAK3085823.1"/>
    </source>
</evidence>
<dbReference type="GO" id="GO:0005730">
    <property type="term" value="C:nucleolus"/>
    <property type="evidence" value="ECO:0007669"/>
    <property type="project" value="UniProtKB-SubCell"/>
</dbReference>
<dbReference type="GO" id="GO:0003723">
    <property type="term" value="F:RNA binding"/>
    <property type="evidence" value="ECO:0007669"/>
    <property type="project" value="InterPro"/>
</dbReference>
<evidence type="ECO:0000256" key="7">
    <source>
        <dbReference type="ARBA" id="ARBA00023242"/>
    </source>
</evidence>
<comment type="caution">
    <text evidence="12">The sequence shown here is derived from an EMBL/GenBank/DDBJ whole genome shotgun (WGS) entry which is preliminary data.</text>
</comment>
<dbReference type="Gene3D" id="3.40.50.790">
    <property type="match status" value="1"/>
</dbReference>
<reference evidence="12" key="1">
    <citation type="submission" date="2019-08" db="EMBL/GenBank/DDBJ databases">
        <title>The improved chromosome-level genome for the pearl oyster Pinctada fucata martensii using PacBio sequencing and Hi-C.</title>
        <authorList>
            <person name="Zheng Z."/>
        </authorList>
    </citation>
    <scope>NUCLEOTIDE SEQUENCE</scope>
    <source>
        <strain evidence="12">ZZ-2019</strain>
        <tissue evidence="12">Adductor muscle</tissue>
    </source>
</reference>
<keyword evidence="6" id="KW-0175">Coiled coil</keyword>
<dbReference type="SUPFAM" id="SSF56808">
    <property type="entry name" value="Ribosomal protein L1"/>
    <property type="match status" value="1"/>
</dbReference>
<dbReference type="EMBL" id="VSWD01000012">
    <property type="protein sequence ID" value="KAK3085823.1"/>
    <property type="molecule type" value="Genomic_DNA"/>
</dbReference>
<evidence type="ECO:0000256" key="6">
    <source>
        <dbReference type="ARBA" id="ARBA00023054"/>
    </source>
</evidence>
<dbReference type="InterPro" id="IPR028364">
    <property type="entry name" value="Ribosomal_uL1/biogenesis"/>
</dbReference>
<evidence type="ECO:0000256" key="4">
    <source>
        <dbReference type="ARBA" id="ARBA00022843"/>
    </source>
</evidence>
<evidence type="ECO:0000256" key="10">
    <source>
        <dbReference type="ARBA" id="ARBA00070787"/>
    </source>
</evidence>
<keyword evidence="13" id="KW-1185">Reference proteome</keyword>
<comment type="similarity">
    <text evidence="9">Belongs to the universal ribosomal protein uL1 family. Highly divergent.</text>
</comment>
<evidence type="ECO:0000256" key="5">
    <source>
        <dbReference type="ARBA" id="ARBA00022990"/>
    </source>
</evidence>
<dbReference type="PANTHER" id="PTHR23105">
    <property type="entry name" value="RIBOSOMAL PROTEIN L7AE FAMILY MEMBER"/>
    <property type="match status" value="1"/>
</dbReference>
<dbReference type="AlphaFoldDB" id="A0AA88XIH9"/>
<feature type="compositionally biased region" description="Basic residues" evidence="11">
    <location>
        <begin position="301"/>
        <end position="319"/>
    </location>
</feature>
<evidence type="ECO:0000256" key="8">
    <source>
        <dbReference type="ARBA" id="ARBA00054167"/>
    </source>
</evidence>
<keyword evidence="7" id="KW-0539">Nucleus</keyword>
<sequence>MVEMKLDVQRSDVVKAVDVLLKLGEKDKDFLNERSRINLTFSMKKVPDVVNKVISIPLPHGLATPELDVCLFVKDLDTKSREVEMTEEHVVDLLREKDVKCVTKVIPVKALKLEYKPFEAKRNLSNMYDIFLADKRIYGALPPLLGKAFYGRKRVPVQVNMLATDLKTEIENAINSGSCTMKGKGSSCMATVAHSRLDAAQIVDNVMEAINRIVTQIPGGAENIRNFYLKTDKSMAIPVYVSLTGSKDVVLPAKPKKMDTTIIEEIDTVEDGKVRVKLTGEVDYVTEDGIVPSDEQRKAIRKKLKYKAKRMKIKRRKEKAGKEKKNTSSKPEKKSDKRKVDKEKDEHA</sequence>
<dbReference type="FunFam" id="3.40.50.790:FF:000004">
    <property type="entry name" value="Ribosomal L1 domain-containing 1-like 1"/>
    <property type="match status" value="1"/>
</dbReference>
<feature type="region of interest" description="Disordered" evidence="11">
    <location>
        <begin position="301"/>
        <end position="348"/>
    </location>
</feature>
<dbReference type="Proteomes" id="UP001186944">
    <property type="component" value="Unassembled WGS sequence"/>
</dbReference>
<dbReference type="InterPro" id="IPR023674">
    <property type="entry name" value="Ribosomal_uL1-like"/>
</dbReference>
<feature type="compositionally biased region" description="Basic and acidic residues" evidence="11">
    <location>
        <begin position="320"/>
        <end position="348"/>
    </location>
</feature>
<comment type="function">
    <text evidence="8">Regulates cellular senescence through inhibition of PTEN translation. Acts as a pro-apoptotic regulator in response to DNA damage.</text>
</comment>
<gene>
    <name evidence="12" type="ORF">FSP39_009187</name>
</gene>
<dbReference type="InterPro" id="IPR050257">
    <property type="entry name" value="eL8/uL1-like"/>
</dbReference>
<evidence type="ECO:0000313" key="13">
    <source>
        <dbReference type="Proteomes" id="UP001186944"/>
    </source>
</evidence>
<dbReference type="Pfam" id="PF00687">
    <property type="entry name" value="Ribosomal_L1"/>
    <property type="match status" value="1"/>
</dbReference>
<evidence type="ECO:0000256" key="1">
    <source>
        <dbReference type="ARBA" id="ARBA00004604"/>
    </source>
</evidence>
<proteinExistence type="inferred from homology"/>
<organism evidence="12 13">
    <name type="scientific">Pinctada imbricata</name>
    <name type="common">Atlantic pearl-oyster</name>
    <name type="synonym">Pinctada martensii</name>
    <dbReference type="NCBI Taxonomy" id="66713"/>
    <lineage>
        <taxon>Eukaryota</taxon>
        <taxon>Metazoa</taxon>
        <taxon>Spiralia</taxon>
        <taxon>Lophotrochozoa</taxon>
        <taxon>Mollusca</taxon>
        <taxon>Bivalvia</taxon>
        <taxon>Autobranchia</taxon>
        <taxon>Pteriomorphia</taxon>
        <taxon>Pterioida</taxon>
        <taxon>Pterioidea</taxon>
        <taxon>Pteriidae</taxon>
        <taxon>Pinctada</taxon>
    </lineage>
</organism>
<keyword evidence="2" id="KW-1017">Isopeptide bond</keyword>
<evidence type="ECO:0000256" key="11">
    <source>
        <dbReference type="SAM" id="MobiDB-lite"/>
    </source>
</evidence>
<evidence type="ECO:0000256" key="2">
    <source>
        <dbReference type="ARBA" id="ARBA00022499"/>
    </source>
</evidence>
<dbReference type="InterPro" id="IPR016095">
    <property type="entry name" value="Ribosomal_uL1_3-a/b-sand"/>
</dbReference>
<keyword evidence="4" id="KW-0832">Ubl conjugation</keyword>
<keyword evidence="5" id="KW-0007">Acetylation</keyword>
<accession>A0AA88XIH9</accession>
<protein>
    <recommendedName>
        <fullName evidence="10">Ribosomal L1 domain-containing protein 1</fullName>
    </recommendedName>
</protein>
<comment type="subcellular location">
    <subcellularLocation>
        <location evidence="1">Nucleus</location>
        <location evidence="1">Nucleolus</location>
    </subcellularLocation>
</comment>
<keyword evidence="3" id="KW-0597">Phosphoprotein</keyword>
<dbReference type="CDD" id="cd00403">
    <property type="entry name" value="Ribosomal_L1"/>
    <property type="match status" value="1"/>
</dbReference>
<evidence type="ECO:0000256" key="9">
    <source>
        <dbReference type="ARBA" id="ARBA00061550"/>
    </source>
</evidence>